<dbReference type="InterPro" id="IPR009554">
    <property type="entry name" value="Phageshock_PspB"/>
</dbReference>
<evidence type="ECO:0000256" key="2">
    <source>
        <dbReference type="SAM" id="Phobius"/>
    </source>
</evidence>
<feature type="coiled-coil region" evidence="1">
    <location>
        <begin position="44"/>
        <end position="71"/>
    </location>
</feature>
<gene>
    <name evidence="3" type="ORF">SMD27_09110</name>
</gene>
<evidence type="ECO:0000313" key="3">
    <source>
        <dbReference type="EMBL" id="MDY0883002.1"/>
    </source>
</evidence>
<name>A0ABU5E9H2_9PROT</name>
<evidence type="ECO:0000313" key="4">
    <source>
        <dbReference type="Proteomes" id="UP001279642"/>
    </source>
</evidence>
<sequence length="73" mass="8431">MIAIALMAITGMLVIFVICPLIIFHYLTKLWKSRSLSSDDEQVLQQLFQTAQKLEERLINLERALDIEGNVRK</sequence>
<feature type="transmembrane region" description="Helical" evidence="2">
    <location>
        <begin position="6"/>
        <end position="27"/>
    </location>
</feature>
<keyword evidence="1" id="KW-0175">Coiled coil</keyword>
<keyword evidence="2" id="KW-0812">Transmembrane</keyword>
<dbReference type="Pfam" id="PF06667">
    <property type="entry name" value="PspB"/>
    <property type="match status" value="1"/>
</dbReference>
<dbReference type="Proteomes" id="UP001279642">
    <property type="component" value="Unassembled WGS sequence"/>
</dbReference>
<keyword evidence="2" id="KW-1133">Transmembrane helix</keyword>
<organism evidence="3 4">
    <name type="scientific">Dongia soli</name>
    <dbReference type="NCBI Taxonomy" id="600628"/>
    <lineage>
        <taxon>Bacteria</taxon>
        <taxon>Pseudomonadati</taxon>
        <taxon>Pseudomonadota</taxon>
        <taxon>Alphaproteobacteria</taxon>
        <taxon>Rhodospirillales</taxon>
        <taxon>Dongiaceae</taxon>
        <taxon>Dongia</taxon>
    </lineage>
</organism>
<evidence type="ECO:0008006" key="5">
    <source>
        <dbReference type="Google" id="ProtNLM"/>
    </source>
</evidence>
<protein>
    <recommendedName>
        <fullName evidence="5">Phage shock protein B</fullName>
    </recommendedName>
</protein>
<evidence type="ECO:0000256" key="1">
    <source>
        <dbReference type="SAM" id="Coils"/>
    </source>
</evidence>
<comment type="caution">
    <text evidence="3">The sequence shown here is derived from an EMBL/GenBank/DDBJ whole genome shotgun (WGS) entry which is preliminary data.</text>
</comment>
<keyword evidence="2" id="KW-0472">Membrane</keyword>
<reference evidence="3 4" key="1">
    <citation type="journal article" date="2016" name="Antonie Van Leeuwenhoek">
        <title>Dongia soli sp. nov., isolated from soil from Dokdo, Korea.</title>
        <authorList>
            <person name="Kim D.U."/>
            <person name="Lee H."/>
            <person name="Kim H."/>
            <person name="Kim S.G."/>
            <person name="Ka J.O."/>
        </authorList>
    </citation>
    <scope>NUCLEOTIDE SEQUENCE [LARGE SCALE GENOMIC DNA]</scope>
    <source>
        <strain evidence="3 4">D78</strain>
    </source>
</reference>
<proteinExistence type="predicted"/>
<accession>A0ABU5E9H2</accession>
<keyword evidence="4" id="KW-1185">Reference proteome</keyword>
<dbReference type="RefSeq" id="WP_320508058.1">
    <property type="nucleotide sequence ID" value="NZ_JAXCLW010000002.1"/>
</dbReference>
<dbReference type="EMBL" id="JAXCLW010000002">
    <property type="protein sequence ID" value="MDY0883002.1"/>
    <property type="molecule type" value="Genomic_DNA"/>
</dbReference>